<feature type="compositionally biased region" description="Basic and acidic residues" evidence="1">
    <location>
        <begin position="235"/>
        <end position="247"/>
    </location>
</feature>
<dbReference type="InterPro" id="IPR043128">
    <property type="entry name" value="Rev_trsase/Diguanyl_cyclase"/>
</dbReference>
<dbReference type="PANTHER" id="PTHR33064:SF37">
    <property type="entry name" value="RIBONUCLEASE H"/>
    <property type="match status" value="1"/>
</dbReference>
<accession>A0A6A5AJC6</accession>
<comment type="caution">
    <text evidence="3">The sequence shown here is derived from an EMBL/GenBank/DDBJ whole genome shotgun (WGS) entry which is preliminary data.</text>
</comment>
<dbReference type="EMBL" id="VJMI01012034">
    <property type="protein sequence ID" value="KAF0751154.1"/>
    <property type="molecule type" value="Genomic_DNA"/>
</dbReference>
<dbReference type="SUPFAM" id="SSF56672">
    <property type="entry name" value="DNA/RNA polymerases"/>
    <property type="match status" value="1"/>
</dbReference>
<organism evidence="3 4">
    <name type="scientific">Aphanomyces astaci</name>
    <name type="common">Crayfish plague agent</name>
    <dbReference type="NCBI Taxonomy" id="112090"/>
    <lineage>
        <taxon>Eukaryota</taxon>
        <taxon>Sar</taxon>
        <taxon>Stramenopiles</taxon>
        <taxon>Oomycota</taxon>
        <taxon>Saprolegniomycetes</taxon>
        <taxon>Saprolegniales</taxon>
        <taxon>Verrucalvaceae</taxon>
        <taxon>Aphanomyces</taxon>
    </lineage>
</organism>
<sequence length="504" mass="57137">PPSFKGSTESERRAFMREYQRYTLQVMVLQSMGQRPFLMPVGSCMDLFSNRRIAMFDFGKSHGDVTEDEWMAWFMEAHDEAPDELDALEKRLQVAVQFDTKILDADSRVSRMLDTDENPRGGRPRVGVPSGRELDGGNHLDENPRGGRPRVAIKPALLQLAVTKQLQLQRNKVLKSDVFRYVNWLRQFVIGYQLYGGMDDENLRSRWKTRGLVHVSVRSVKKSGSDASVAPPAWRADKSDEPSERPKPKCLKCQSTAHRVLDHPGITDTEVKKLIDDFHQARRRLVNFVSSTKPANSMECQASIKDVLTLPKVLLAAGRVYRNNHATWAAAPQIVAKKTPREYRMTIDCRPINAWTISMPWSMPNLDAVIGDVGRHEVFFTLDWLKGYWQLPLHPSCQKWYSFMTPFDVYTPTRILMGQTNAVAYSQSVVNQMFGELLYAGLYAGVLGWLDDLLGYADSADKLFALLGKVLAIQWCQPAKLGSRNDVGQLQNTQKSQTLASIRL</sequence>
<feature type="non-terminal residue" evidence="3">
    <location>
        <position position="1"/>
    </location>
</feature>
<proteinExistence type="predicted"/>
<dbReference type="InterPro" id="IPR043502">
    <property type="entry name" value="DNA/RNA_pol_sf"/>
</dbReference>
<evidence type="ECO:0000313" key="4">
    <source>
        <dbReference type="Proteomes" id="UP000469452"/>
    </source>
</evidence>
<dbReference type="Gene3D" id="3.10.10.10">
    <property type="entry name" value="HIV Type 1 Reverse Transcriptase, subunit A, domain 1"/>
    <property type="match status" value="1"/>
</dbReference>
<protein>
    <recommendedName>
        <fullName evidence="2">Reverse transcriptase domain-containing protein</fullName>
    </recommendedName>
</protein>
<evidence type="ECO:0000259" key="2">
    <source>
        <dbReference type="Pfam" id="PF00078"/>
    </source>
</evidence>
<dbReference type="Pfam" id="PF00078">
    <property type="entry name" value="RVT_1"/>
    <property type="match status" value="1"/>
</dbReference>
<dbReference type="VEuPathDB" id="FungiDB:H257_05513"/>
<gene>
    <name evidence="3" type="ORF">AaE_006485</name>
</gene>
<reference evidence="3 4" key="1">
    <citation type="submission" date="2019-06" db="EMBL/GenBank/DDBJ databases">
        <title>Genomics analysis of Aphanomyces spp. identifies a new class of oomycete effector associated with host adaptation.</title>
        <authorList>
            <person name="Gaulin E."/>
        </authorList>
    </citation>
    <scope>NUCLEOTIDE SEQUENCE [LARGE SCALE GENOMIC DNA]</scope>
    <source>
        <strain evidence="3 4">E</strain>
    </source>
</reference>
<feature type="domain" description="Reverse transcriptase" evidence="2">
    <location>
        <begin position="336"/>
        <end position="470"/>
    </location>
</feature>
<dbReference type="InterPro" id="IPR051320">
    <property type="entry name" value="Viral_Replic_Matur_Polypro"/>
</dbReference>
<dbReference type="InterPro" id="IPR000477">
    <property type="entry name" value="RT_dom"/>
</dbReference>
<name>A0A6A5AJC6_APHAT</name>
<dbReference type="Gene3D" id="3.30.70.270">
    <property type="match status" value="1"/>
</dbReference>
<evidence type="ECO:0000256" key="1">
    <source>
        <dbReference type="SAM" id="MobiDB-lite"/>
    </source>
</evidence>
<feature type="compositionally biased region" description="Basic and acidic residues" evidence="1">
    <location>
        <begin position="132"/>
        <end position="145"/>
    </location>
</feature>
<evidence type="ECO:0000313" key="3">
    <source>
        <dbReference type="EMBL" id="KAF0751154.1"/>
    </source>
</evidence>
<feature type="region of interest" description="Disordered" evidence="1">
    <location>
        <begin position="224"/>
        <end position="249"/>
    </location>
</feature>
<feature type="region of interest" description="Disordered" evidence="1">
    <location>
        <begin position="113"/>
        <end position="148"/>
    </location>
</feature>
<dbReference type="PANTHER" id="PTHR33064">
    <property type="entry name" value="POL PROTEIN"/>
    <property type="match status" value="1"/>
</dbReference>
<dbReference type="Proteomes" id="UP000469452">
    <property type="component" value="Unassembled WGS sequence"/>
</dbReference>
<dbReference type="AlphaFoldDB" id="A0A6A5AJC6"/>